<evidence type="ECO:0000313" key="23">
    <source>
        <dbReference type="EMBL" id="CAF3540113.1"/>
    </source>
</evidence>
<accession>A0A8S2CY81</accession>
<evidence type="ECO:0000256" key="4">
    <source>
        <dbReference type="ARBA" id="ARBA00022692"/>
    </source>
</evidence>
<feature type="transmembrane region" description="Helical" evidence="20">
    <location>
        <begin position="351"/>
        <end position="370"/>
    </location>
</feature>
<evidence type="ECO:0000256" key="7">
    <source>
        <dbReference type="ARBA" id="ARBA00023018"/>
    </source>
</evidence>
<evidence type="ECO:0000256" key="17">
    <source>
        <dbReference type="ARBA" id="ARBA00023303"/>
    </source>
</evidence>
<dbReference type="GO" id="GO:0005230">
    <property type="term" value="F:extracellular ligand-gated monoatomic ion channel activity"/>
    <property type="evidence" value="ECO:0007669"/>
    <property type="project" value="InterPro"/>
</dbReference>
<dbReference type="InterPro" id="IPR038050">
    <property type="entry name" value="Neuro_actylchol_rec"/>
</dbReference>
<evidence type="ECO:0000256" key="5">
    <source>
        <dbReference type="ARBA" id="ARBA00022729"/>
    </source>
</evidence>
<keyword evidence="9 20" id="KW-0472">Membrane</keyword>
<dbReference type="SUPFAM" id="SSF90112">
    <property type="entry name" value="Neurotransmitter-gated ion-channel transmembrane pore"/>
    <property type="match status" value="1"/>
</dbReference>
<evidence type="ECO:0000256" key="9">
    <source>
        <dbReference type="ARBA" id="ARBA00023136"/>
    </source>
</evidence>
<comment type="subcellular location">
    <subcellularLocation>
        <location evidence="18">Postsynaptic cell membrane</location>
        <topology evidence="18">Multi-pass membrane protein</topology>
    </subcellularLocation>
</comment>
<evidence type="ECO:0000256" key="13">
    <source>
        <dbReference type="ARBA" id="ARBA00023180"/>
    </source>
</evidence>
<evidence type="ECO:0000256" key="18">
    <source>
        <dbReference type="ARBA" id="ARBA00034104"/>
    </source>
</evidence>
<dbReference type="Pfam" id="PF02931">
    <property type="entry name" value="Neur_chan_LBD"/>
    <property type="match status" value="1"/>
</dbReference>
<evidence type="ECO:0000256" key="20">
    <source>
        <dbReference type="RuleBase" id="RU000687"/>
    </source>
</evidence>
<dbReference type="PRINTS" id="PR00252">
    <property type="entry name" value="NRIONCHANNEL"/>
</dbReference>
<comment type="similarity">
    <text evidence="1">Belongs to the ligand-gated ion channel (TC 1.A.9) family. Gamma-aminobutyric acid receptor (TC 1.A.9.5) subfamily.</text>
</comment>
<feature type="domain" description="Neurotransmitter-gated ion-channel ligand-binding" evidence="21">
    <location>
        <begin position="20"/>
        <end position="192"/>
    </location>
</feature>
<evidence type="ECO:0000256" key="10">
    <source>
        <dbReference type="ARBA" id="ARBA00023157"/>
    </source>
</evidence>
<dbReference type="InterPro" id="IPR006202">
    <property type="entry name" value="Neur_chan_lig-bd"/>
</dbReference>
<dbReference type="Gene3D" id="2.70.170.10">
    <property type="entry name" value="Neurotransmitter-gated ion-channel ligand-binding domain"/>
    <property type="match status" value="1"/>
</dbReference>
<evidence type="ECO:0000313" key="24">
    <source>
        <dbReference type="Proteomes" id="UP000677228"/>
    </source>
</evidence>
<dbReference type="EMBL" id="CAJOBA010000545">
    <property type="protein sequence ID" value="CAF3540113.1"/>
    <property type="molecule type" value="Genomic_DNA"/>
</dbReference>
<keyword evidence="14" id="KW-0868">Chloride</keyword>
<proteinExistence type="inferred from homology"/>
<dbReference type="GO" id="GO:0005254">
    <property type="term" value="F:chloride channel activity"/>
    <property type="evidence" value="ECO:0007669"/>
    <property type="project" value="UniProtKB-KW"/>
</dbReference>
<evidence type="ECO:0000256" key="6">
    <source>
        <dbReference type="ARBA" id="ARBA00022989"/>
    </source>
</evidence>
<keyword evidence="6 20" id="KW-1133">Transmembrane helix</keyword>
<evidence type="ECO:0000256" key="8">
    <source>
        <dbReference type="ARBA" id="ARBA00023065"/>
    </source>
</evidence>
<dbReference type="InterPro" id="IPR006201">
    <property type="entry name" value="Neur_channel"/>
</dbReference>
<keyword evidence="4 20" id="KW-0812">Transmembrane</keyword>
<evidence type="ECO:0000256" key="15">
    <source>
        <dbReference type="ARBA" id="ARBA00023257"/>
    </source>
</evidence>
<evidence type="ECO:0000256" key="14">
    <source>
        <dbReference type="ARBA" id="ARBA00023214"/>
    </source>
</evidence>
<dbReference type="InterPro" id="IPR036719">
    <property type="entry name" value="Neuro-gated_channel_TM_sf"/>
</dbReference>
<comment type="caution">
    <text evidence="22">The sequence shown here is derived from an EMBL/GenBank/DDBJ whole genome shotgun (WGS) entry which is preliminary data.</text>
</comment>
<dbReference type="InterPro" id="IPR036734">
    <property type="entry name" value="Neur_chan_lig-bd_sf"/>
</dbReference>
<dbReference type="PANTHER" id="PTHR18945">
    <property type="entry name" value="NEUROTRANSMITTER GATED ION CHANNEL"/>
    <property type="match status" value="1"/>
</dbReference>
<evidence type="ECO:0000256" key="2">
    <source>
        <dbReference type="ARBA" id="ARBA00022448"/>
    </source>
</evidence>
<dbReference type="Proteomes" id="UP000682733">
    <property type="component" value="Unassembled WGS sequence"/>
</dbReference>
<evidence type="ECO:0000259" key="21">
    <source>
        <dbReference type="Pfam" id="PF02931"/>
    </source>
</evidence>
<keyword evidence="15" id="KW-0628">Postsynaptic cell membrane</keyword>
<keyword evidence="7" id="KW-0770">Synapse</keyword>
<dbReference type="GO" id="GO:0004888">
    <property type="term" value="F:transmembrane signaling receptor activity"/>
    <property type="evidence" value="ECO:0007669"/>
    <property type="project" value="InterPro"/>
</dbReference>
<name>A0A8S2CY81_9BILA</name>
<dbReference type="EMBL" id="CAJNOK010000545">
    <property type="protein sequence ID" value="CAF0760371.1"/>
    <property type="molecule type" value="Genomic_DNA"/>
</dbReference>
<evidence type="ECO:0000256" key="1">
    <source>
        <dbReference type="ARBA" id="ARBA00010180"/>
    </source>
</evidence>
<keyword evidence="11" id="KW-0675">Receptor</keyword>
<dbReference type="InterPro" id="IPR018000">
    <property type="entry name" value="Neurotransmitter_ion_chnl_CS"/>
</dbReference>
<dbReference type="Gene3D" id="1.20.58.390">
    <property type="entry name" value="Neurotransmitter-gated ion-channel transmembrane domain"/>
    <property type="match status" value="1"/>
</dbReference>
<evidence type="ECO:0000313" key="22">
    <source>
        <dbReference type="EMBL" id="CAF0760371.1"/>
    </source>
</evidence>
<dbReference type="GO" id="GO:0045211">
    <property type="term" value="C:postsynaptic membrane"/>
    <property type="evidence" value="ECO:0007669"/>
    <property type="project" value="UniProtKB-SubCell"/>
</dbReference>
<keyword evidence="8 20" id="KW-0406">Ion transport</keyword>
<dbReference type="AlphaFoldDB" id="A0A8S2CY81"/>
<organism evidence="22 24">
    <name type="scientific">Didymodactylos carnosus</name>
    <dbReference type="NCBI Taxonomy" id="1234261"/>
    <lineage>
        <taxon>Eukaryota</taxon>
        <taxon>Metazoa</taxon>
        <taxon>Spiralia</taxon>
        <taxon>Gnathifera</taxon>
        <taxon>Rotifera</taxon>
        <taxon>Eurotatoria</taxon>
        <taxon>Bdelloidea</taxon>
        <taxon>Philodinida</taxon>
        <taxon>Philodinidae</taxon>
        <taxon>Didymodactylos</taxon>
    </lineage>
</organism>
<dbReference type="GO" id="GO:0034707">
    <property type="term" value="C:chloride channel complex"/>
    <property type="evidence" value="ECO:0007669"/>
    <property type="project" value="UniProtKB-KW"/>
</dbReference>
<evidence type="ECO:0000256" key="3">
    <source>
        <dbReference type="ARBA" id="ARBA00022475"/>
    </source>
</evidence>
<dbReference type="PROSITE" id="PS00236">
    <property type="entry name" value="NEUROTR_ION_CHANNEL"/>
    <property type="match status" value="1"/>
</dbReference>
<keyword evidence="3" id="KW-1003">Cell membrane</keyword>
<keyword evidence="17 20" id="KW-0407">Ion channel</keyword>
<evidence type="ECO:0000256" key="19">
    <source>
        <dbReference type="ARBA" id="ARBA00071250"/>
    </source>
</evidence>
<dbReference type="Proteomes" id="UP000677228">
    <property type="component" value="Unassembled WGS sequence"/>
</dbReference>
<dbReference type="FunFam" id="2.70.170.10:FF:000021">
    <property type="entry name" value="Gamma-aminobutyric acid receptor isoform 3b"/>
    <property type="match status" value="1"/>
</dbReference>
<reference evidence="22" key="1">
    <citation type="submission" date="2021-02" db="EMBL/GenBank/DDBJ databases">
        <authorList>
            <person name="Nowell W R."/>
        </authorList>
    </citation>
    <scope>NUCLEOTIDE SEQUENCE</scope>
</reference>
<evidence type="ECO:0000256" key="16">
    <source>
        <dbReference type="ARBA" id="ARBA00023286"/>
    </source>
</evidence>
<keyword evidence="16" id="KW-1071">Ligand-gated ion channel</keyword>
<keyword evidence="5" id="KW-0732">Signal</keyword>
<protein>
    <recommendedName>
        <fullName evidence="19">Gamma-aminobutyric acid receptor subunit beta</fullName>
    </recommendedName>
</protein>
<keyword evidence="10" id="KW-1015">Disulfide bond</keyword>
<comment type="caution">
    <text evidence="20">Lacks conserved residue(s) required for the propagation of feature annotation.</text>
</comment>
<keyword evidence="2 20" id="KW-0813">Transport</keyword>
<evidence type="ECO:0000256" key="11">
    <source>
        <dbReference type="ARBA" id="ARBA00023170"/>
    </source>
</evidence>
<keyword evidence="13" id="KW-0325">Glycoprotein</keyword>
<dbReference type="SUPFAM" id="SSF63712">
    <property type="entry name" value="Nicotinic receptor ligand binding domain-like"/>
    <property type="match status" value="1"/>
</dbReference>
<sequence length="376" mass="44227">MLPKEKKHECWPTANNLTCVLNNLLINYNKKLRPNYDGQPLRVQIYMMIITLGPIFEHDMSYTMNCFFRQIWVDQNLTLPQEVSNISVSTKLLSAIWKPDTYFLNSHSSWLHSIPTANRLLRILENGRLLYSSRITLRAGCPMKLRKFPMDVQTCPLRIGSYAYSTQDVIYDWRQDGVEMNNLKLSQFDLFEYGISKENIDMDGRMFEIRLCYNFNGKDIHILLLGNHSVLHLDLRMRRHMGYYVLQNQYHENHVDGSFDSSDDSRIEEVEQSMVKLKRLSTTTESPLLSNQVTVIQENIRTSSLKKWSRCWSSSVCLNKLKCKQQRKKYGSRTYVQDNNSVNKLDRLSRIAFPLLFVVLNFVYWYLYLIKIPDGV</sequence>
<evidence type="ECO:0000256" key="12">
    <source>
        <dbReference type="ARBA" id="ARBA00023173"/>
    </source>
</evidence>
<gene>
    <name evidence="22" type="ORF">OVA965_LOCUS2517</name>
    <name evidence="23" type="ORF">TMI583_LOCUS2517</name>
</gene>
<keyword evidence="12" id="KW-0869">Chloride channel</keyword>